<gene>
    <name evidence="1" type="ORF">DI603_18235</name>
</gene>
<comment type="caution">
    <text evidence="1">The sequence shown here is derived from an EMBL/GenBank/DDBJ whole genome shotgun (WGS) entry which is preliminary data.</text>
</comment>
<name>A0A2W5DER3_9BURK</name>
<sequence>MKLTLPAETWFAETAIVSVDGRFEVRIHGKQVDPLDNLFRAPLPMAVVTVERDPKGSRAGFLRATANLLAAAPTMARALEAALKTGALAQHPEAEKAARDALRMGLEFK</sequence>
<evidence type="ECO:0000313" key="1">
    <source>
        <dbReference type="EMBL" id="PZP28903.1"/>
    </source>
</evidence>
<dbReference type="AlphaFoldDB" id="A0A2W5DER3"/>
<organism evidence="1 2">
    <name type="scientific">Roseateles depolymerans</name>
    <dbReference type="NCBI Taxonomy" id="76731"/>
    <lineage>
        <taxon>Bacteria</taxon>
        <taxon>Pseudomonadati</taxon>
        <taxon>Pseudomonadota</taxon>
        <taxon>Betaproteobacteria</taxon>
        <taxon>Burkholderiales</taxon>
        <taxon>Sphaerotilaceae</taxon>
        <taxon>Roseateles</taxon>
    </lineage>
</organism>
<evidence type="ECO:0000313" key="2">
    <source>
        <dbReference type="Proteomes" id="UP000249633"/>
    </source>
</evidence>
<dbReference type="EMBL" id="QFOD01000020">
    <property type="protein sequence ID" value="PZP28903.1"/>
    <property type="molecule type" value="Genomic_DNA"/>
</dbReference>
<accession>A0A2W5DER3</accession>
<protein>
    <submittedName>
        <fullName evidence="1">Uncharacterized protein</fullName>
    </submittedName>
</protein>
<reference evidence="1 2" key="1">
    <citation type="submission" date="2017-08" db="EMBL/GenBank/DDBJ databases">
        <title>Infants hospitalized years apart are colonized by the same room-sourced microbial strains.</title>
        <authorList>
            <person name="Brooks B."/>
            <person name="Olm M.R."/>
            <person name="Firek B.A."/>
            <person name="Baker R."/>
            <person name="Thomas B.C."/>
            <person name="Morowitz M.J."/>
            <person name="Banfield J.F."/>
        </authorList>
    </citation>
    <scope>NUCLEOTIDE SEQUENCE [LARGE SCALE GENOMIC DNA]</scope>
    <source>
        <strain evidence="1">S2_012_000_R2_81</strain>
    </source>
</reference>
<proteinExistence type="predicted"/>
<dbReference type="Proteomes" id="UP000249633">
    <property type="component" value="Unassembled WGS sequence"/>
</dbReference>